<keyword evidence="4 8" id="KW-0547">Nucleotide-binding</keyword>
<accession>A0A2K2G1F8</accession>
<evidence type="ECO:0000313" key="13">
    <source>
        <dbReference type="EMBL" id="PNU04832.1"/>
    </source>
</evidence>
<dbReference type="PROSITE" id="PS00933">
    <property type="entry name" value="FGGY_KINASES_1"/>
    <property type="match status" value="1"/>
</dbReference>
<dbReference type="PANTHER" id="PTHR43095">
    <property type="entry name" value="SUGAR KINASE"/>
    <property type="match status" value="1"/>
</dbReference>
<dbReference type="SUPFAM" id="SSF53067">
    <property type="entry name" value="Actin-like ATPase domain"/>
    <property type="match status" value="2"/>
</dbReference>
<dbReference type="GO" id="GO:0042732">
    <property type="term" value="P:D-xylose metabolic process"/>
    <property type="evidence" value="ECO:0007669"/>
    <property type="project" value="UniProtKB-KW"/>
</dbReference>
<feature type="binding site" evidence="8">
    <location>
        <begin position="76"/>
        <end position="77"/>
    </location>
    <ligand>
        <name>substrate</name>
    </ligand>
</feature>
<evidence type="ECO:0000256" key="8">
    <source>
        <dbReference type="HAMAP-Rule" id="MF_02220"/>
    </source>
</evidence>
<feature type="domain" description="Carbohydrate kinase FGGY N-terminal" evidence="11">
    <location>
        <begin position="1"/>
        <end position="239"/>
    </location>
</feature>
<dbReference type="InterPro" id="IPR018483">
    <property type="entry name" value="Carb_kinase_FGGY_CS"/>
</dbReference>
<dbReference type="InterPro" id="IPR050406">
    <property type="entry name" value="FGGY_Carb_Kinase"/>
</dbReference>
<dbReference type="Pfam" id="PF02782">
    <property type="entry name" value="FGGY_C"/>
    <property type="match status" value="1"/>
</dbReference>
<sequence>MYLGIDIGTSGVKAVLADDGGAVVEQAVIPLSVSRLHPLWSEQSPSDWWSATERAVAALDPALRRKVRAIGLSGQMHGAVVLDASDKVLRPAILWNDGRAGPQCAQLLELEPRTHTITGNPVVAGFTAPKLLWLARHEPEVFAAIRTVLLPKDWLRLMMTGEKLSDMSDASGTLWLDVGARDWSDAMLDACGLSRAAMPGLVEGSAPAGRLTAKIAERWGMERVPVAGGAGDNAAGAIGLGVTHPGEAFLSLGTSGVIFSVSNGFQPDVSRGIHAFAHALPDTWHRMTVMLSAAACLDWAARVLAFPDVAALLAQAEEASVQPGVIFLPYLSGERSPHPDPDAQGVWFGMTSATTRADLAKAVLEGVAMGLRDGLDALEAGGDAIGELAMAGGGSRSMVWGQIIAAALGRPLVWRANAAVGPALGAAHLARMAIDGVDTCPAAGPEISRIEPEARLAARMAEHQPRFRALYTALKDHWIHDMPSDLRD</sequence>
<evidence type="ECO:0000256" key="3">
    <source>
        <dbReference type="ARBA" id="ARBA00022679"/>
    </source>
</evidence>
<keyword evidence="7 8" id="KW-0119">Carbohydrate metabolism</keyword>
<keyword evidence="5 8" id="KW-0418">Kinase</keyword>
<name>A0A2K2G1F8_9SPHN</name>
<dbReference type="InterPro" id="IPR018484">
    <property type="entry name" value="FGGY_N"/>
</dbReference>
<evidence type="ECO:0000256" key="7">
    <source>
        <dbReference type="ARBA" id="ARBA00023277"/>
    </source>
</evidence>
<evidence type="ECO:0000259" key="11">
    <source>
        <dbReference type="Pfam" id="PF00370"/>
    </source>
</evidence>
<evidence type="ECO:0000256" key="5">
    <source>
        <dbReference type="ARBA" id="ARBA00022777"/>
    </source>
</evidence>
<dbReference type="GO" id="GO:0005524">
    <property type="term" value="F:ATP binding"/>
    <property type="evidence" value="ECO:0007669"/>
    <property type="project" value="UniProtKB-UniRule"/>
</dbReference>
<feature type="site" description="Important for activity" evidence="8">
    <location>
        <position position="6"/>
    </location>
</feature>
<dbReference type="PANTHER" id="PTHR43095:SF6">
    <property type="entry name" value="XYLULOSE KINASE"/>
    <property type="match status" value="1"/>
</dbReference>
<evidence type="ECO:0000256" key="9">
    <source>
        <dbReference type="RuleBase" id="RU003733"/>
    </source>
</evidence>
<dbReference type="RefSeq" id="WP_103095861.1">
    <property type="nucleotide sequence ID" value="NZ_LYMM01000030.1"/>
</dbReference>
<keyword evidence="2 8" id="KW-0859">Xylose metabolism</keyword>
<evidence type="ECO:0000256" key="4">
    <source>
        <dbReference type="ARBA" id="ARBA00022741"/>
    </source>
</evidence>
<dbReference type="HAMAP" id="MF_02220">
    <property type="entry name" value="XylB"/>
    <property type="match status" value="1"/>
</dbReference>
<dbReference type="PROSITE" id="PS00445">
    <property type="entry name" value="FGGY_KINASES_2"/>
    <property type="match status" value="1"/>
</dbReference>
<organism evidence="13 14">
    <name type="scientific">Novosphingobium guangzhouense</name>
    <dbReference type="NCBI Taxonomy" id="1850347"/>
    <lineage>
        <taxon>Bacteria</taxon>
        <taxon>Pseudomonadati</taxon>
        <taxon>Pseudomonadota</taxon>
        <taxon>Alphaproteobacteria</taxon>
        <taxon>Sphingomonadales</taxon>
        <taxon>Sphingomonadaceae</taxon>
        <taxon>Novosphingobium</taxon>
    </lineage>
</organism>
<dbReference type="NCBIfam" id="TIGR01312">
    <property type="entry name" value="XylB"/>
    <property type="match status" value="1"/>
</dbReference>
<evidence type="ECO:0000256" key="10">
    <source>
        <dbReference type="RuleBase" id="RU364073"/>
    </source>
</evidence>
<dbReference type="InterPro" id="IPR000577">
    <property type="entry name" value="Carb_kinase_FGGY"/>
</dbReference>
<protein>
    <recommendedName>
        <fullName evidence="8 10">Xylulose kinase</fullName>
        <shortName evidence="8 10">Xylulokinase</shortName>
        <ecNumber evidence="8 10">2.7.1.17</ecNumber>
    </recommendedName>
</protein>
<feature type="active site" description="Proton acceptor" evidence="8">
    <location>
        <position position="232"/>
    </location>
</feature>
<dbReference type="EMBL" id="LYMM01000030">
    <property type="protein sequence ID" value="PNU04832.1"/>
    <property type="molecule type" value="Genomic_DNA"/>
</dbReference>
<dbReference type="GO" id="GO:0005998">
    <property type="term" value="P:xylulose catabolic process"/>
    <property type="evidence" value="ECO:0007669"/>
    <property type="project" value="UniProtKB-UniRule"/>
</dbReference>
<dbReference type="InterPro" id="IPR018485">
    <property type="entry name" value="FGGY_C"/>
</dbReference>
<evidence type="ECO:0000313" key="14">
    <source>
        <dbReference type="Proteomes" id="UP000236327"/>
    </source>
</evidence>
<feature type="domain" description="Carbohydrate kinase FGGY C-terminal" evidence="12">
    <location>
        <begin position="249"/>
        <end position="433"/>
    </location>
</feature>
<evidence type="ECO:0000256" key="2">
    <source>
        <dbReference type="ARBA" id="ARBA00022629"/>
    </source>
</evidence>
<evidence type="ECO:0000256" key="1">
    <source>
        <dbReference type="ARBA" id="ARBA00009156"/>
    </source>
</evidence>
<dbReference type="Proteomes" id="UP000236327">
    <property type="component" value="Unassembled WGS sequence"/>
</dbReference>
<comment type="similarity">
    <text evidence="1 8 9">Belongs to the FGGY kinase family.</text>
</comment>
<dbReference type="InterPro" id="IPR006000">
    <property type="entry name" value="Xylulokinase"/>
</dbReference>
<dbReference type="EC" id="2.7.1.17" evidence="8 10"/>
<dbReference type="Gene3D" id="3.30.420.40">
    <property type="match status" value="2"/>
</dbReference>
<reference evidence="13 14" key="1">
    <citation type="submission" date="2016-05" db="EMBL/GenBank/DDBJ databases">
        <title>Complete genome sequence of Novosphingobium guangzhouense SA925(T).</title>
        <authorList>
            <person name="Sha S."/>
        </authorList>
    </citation>
    <scope>NUCLEOTIDE SEQUENCE [LARGE SCALE GENOMIC DNA]</scope>
    <source>
        <strain evidence="13 14">SA925</strain>
    </source>
</reference>
<comment type="caution">
    <text evidence="13">The sequence shown here is derived from an EMBL/GenBank/DDBJ whole genome shotgun (WGS) entry which is preliminary data.</text>
</comment>
<dbReference type="OrthoDB" id="9805576at2"/>
<comment type="catalytic activity">
    <reaction evidence="8 10">
        <text>D-xylulose + ATP = D-xylulose 5-phosphate + ADP + H(+)</text>
        <dbReference type="Rhea" id="RHEA:10964"/>
        <dbReference type="ChEBI" id="CHEBI:15378"/>
        <dbReference type="ChEBI" id="CHEBI:17140"/>
        <dbReference type="ChEBI" id="CHEBI:30616"/>
        <dbReference type="ChEBI" id="CHEBI:57737"/>
        <dbReference type="ChEBI" id="CHEBI:456216"/>
        <dbReference type="EC" id="2.7.1.17"/>
    </reaction>
</comment>
<dbReference type="Pfam" id="PF00370">
    <property type="entry name" value="FGGY_N"/>
    <property type="match status" value="1"/>
</dbReference>
<gene>
    <name evidence="8 10" type="primary">xylB</name>
    <name evidence="13" type="ORF">A8V01_18100</name>
</gene>
<keyword evidence="14" id="KW-1185">Reference proteome</keyword>
<evidence type="ECO:0000256" key="6">
    <source>
        <dbReference type="ARBA" id="ARBA00022840"/>
    </source>
</evidence>
<dbReference type="AlphaFoldDB" id="A0A2K2G1F8"/>
<proteinExistence type="inferred from homology"/>
<evidence type="ECO:0000259" key="12">
    <source>
        <dbReference type="Pfam" id="PF02782"/>
    </source>
</evidence>
<dbReference type="PIRSF" id="PIRSF000538">
    <property type="entry name" value="GlpK"/>
    <property type="match status" value="1"/>
</dbReference>
<dbReference type="InterPro" id="IPR043129">
    <property type="entry name" value="ATPase_NBD"/>
</dbReference>
<dbReference type="CDD" id="cd07808">
    <property type="entry name" value="ASKHA_NBD_FGGY_EcXK-like"/>
    <property type="match status" value="1"/>
</dbReference>
<keyword evidence="3 8" id="KW-0808">Transferase</keyword>
<keyword evidence="6 8" id="KW-0067">ATP-binding</keyword>
<dbReference type="GO" id="GO:0004856">
    <property type="term" value="F:D-xylulokinase activity"/>
    <property type="evidence" value="ECO:0007669"/>
    <property type="project" value="UniProtKB-UniRule"/>
</dbReference>
<comment type="function">
    <text evidence="8">Catalyzes the phosphorylation of D-xylulose to D-xylulose 5-phosphate.</text>
</comment>